<feature type="compositionally biased region" description="Polar residues" evidence="1">
    <location>
        <begin position="734"/>
        <end position="745"/>
    </location>
</feature>
<dbReference type="InterPro" id="IPR000719">
    <property type="entry name" value="Prot_kinase_dom"/>
</dbReference>
<proteinExistence type="predicted"/>
<gene>
    <name evidence="3" type="ORF">VKT23_015162</name>
</gene>
<dbReference type="EMBL" id="JBANRG010000049">
    <property type="protein sequence ID" value="KAK7444844.1"/>
    <property type="molecule type" value="Genomic_DNA"/>
</dbReference>
<feature type="compositionally biased region" description="Basic and acidic residues" evidence="1">
    <location>
        <begin position="702"/>
        <end position="716"/>
    </location>
</feature>
<feature type="compositionally biased region" description="Polar residues" evidence="1">
    <location>
        <begin position="770"/>
        <end position="779"/>
    </location>
</feature>
<feature type="region of interest" description="Disordered" evidence="1">
    <location>
        <begin position="1"/>
        <end position="31"/>
    </location>
</feature>
<reference evidence="3 4" key="1">
    <citation type="submission" date="2024-01" db="EMBL/GenBank/DDBJ databases">
        <title>A draft genome for the cacao thread blight pathogen Marasmiellus scandens.</title>
        <authorList>
            <person name="Baruah I.K."/>
            <person name="Leung J."/>
            <person name="Bukari Y."/>
            <person name="Amoako-Attah I."/>
            <person name="Meinhardt L.W."/>
            <person name="Bailey B.A."/>
            <person name="Cohen S.P."/>
        </authorList>
    </citation>
    <scope>NUCLEOTIDE SEQUENCE [LARGE SCALE GENOMIC DNA]</scope>
    <source>
        <strain evidence="3 4">GH-19</strain>
    </source>
</reference>
<organism evidence="3 4">
    <name type="scientific">Marasmiellus scandens</name>
    <dbReference type="NCBI Taxonomy" id="2682957"/>
    <lineage>
        <taxon>Eukaryota</taxon>
        <taxon>Fungi</taxon>
        <taxon>Dikarya</taxon>
        <taxon>Basidiomycota</taxon>
        <taxon>Agaricomycotina</taxon>
        <taxon>Agaricomycetes</taxon>
        <taxon>Agaricomycetidae</taxon>
        <taxon>Agaricales</taxon>
        <taxon>Marasmiineae</taxon>
        <taxon>Omphalotaceae</taxon>
        <taxon>Marasmiellus</taxon>
    </lineage>
</organism>
<dbReference type="InterPro" id="IPR008266">
    <property type="entry name" value="Tyr_kinase_AS"/>
</dbReference>
<dbReference type="Proteomes" id="UP001498398">
    <property type="component" value="Unassembled WGS sequence"/>
</dbReference>
<dbReference type="InterPro" id="IPR040976">
    <property type="entry name" value="Pkinase_fungal"/>
</dbReference>
<dbReference type="PANTHER" id="PTHR38248:SF2">
    <property type="entry name" value="FUNK1 11"/>
    <property type="match status" value="1"/>
</dbReference>
<evidence type="ECO:0000313" key="4">
    <source>
        <dbReference type="Proteomes" id="UP001498398"/>
    </source>
</evidence>
<dbReference type="InterPro" id="IPR011009">
    <property type="entry name" value="Kinase-like_dom_sf"/>
</dbReference>
<sequence length="801" mass="90946">MIPQSAPPGPPRTPSPQSVAQSPGPNSDSPVHLKINSNRAQQLERDQRFFLIAGEMKTKFYGPVDPQIFLETFLGPAAFRKRVPRSPWNTTVKKAFEDVPVQTENLMYIPLQIAIQKCINSATFTYTTTDGIFDICQVPNCPKTSPDGTLYEKSRYAGSKSDSRVSDCITEVKDEKDTDPFNDNDQRNFESDSETATHIRGQLIAYAVAQFTHQYRTHIFSVLIRGKEARLLRWDHAGAVVTKAFRYDQQPHLANFYSRYTNATPEARGIDGTVFICDDANAARARQELEIKAGEPLFAFKVWNDTEKDLDDESKLKDIRGQEEITEKQDIPEEADNGPITYYGGEPIFSATQSITGRATRIIKVWDPRHEGVVLLKDCWRVDSEQIMPEGQVYKLLKEKGVRNIPTCLRAGDVHPGSLMHRTYKPDGRTIRSHIHYRLIIKEVCRGNITKFRDTKELITVLRDAMIAHQDAYNEAQLLHRDISVGNILITHDGRGLLGDWELSKLRSELGRPRQAERTGTWQFISAALLEAKLPCHKIEDDLESFFHVLAWTALQWTRHEIPYEKLGDHLHDVYDKLILQKDGATTTGDAKISSLTSRYLALRAGFQPGPFRDLLVDFEKTCASRYEEDPDKDDVDDLQNMLNSISDLEKRQRFVERNEVLRVLRNRERLSSNTWMIDRCNSALANTEWPPETLQRVENAFPKKDLSIHPETDRAAKKRKSQMSVAELEESSRLTGSTSTSVSAKATRKKIKSKANNRTKTAKARSAVDLNSASTSGRPTRRSARINSLMVSVQEAEERE</sequence>
<dbReference type="PANTHER" id="PTHR38248">
    <property type="entry name" value="FUNK1 6"/>
    <property type="match status" value="1"/>
</dbReference>
<name>A0ABR1J242_9AGAR</name>
<feature type="domain" description="Protein kinase" evidence="2">
    <location>
        <begin position="260"/>
        <end position="677"/>
    </location>
</feature>
<dbReference type="Pfam" id="PF17667">
    <property type="entry name" value="Pkinase_fungal"/>
    <property type="match status" value="2"/>
</dbReference>
<feature type="compositionally biased region" description="Polar residues" evidence="1">
    <location>
        <begin position="19"/>
        <end position="31"/>
    </location>
</feature>
<evidence type="ECO:0000313" key="3">
    <source>
        <dbReference type="EMBL" id="KAK7444844.1"/>
    </source>
</evidence>
<dbReference type="SUPFAM" id="SSF56112">
    <property type="entry name" value="Protein kinase-like (PK-like)"/>
    <property type="match status" value="1"/>
</dbReference>
<feature type="compositionally biased region" description="Pro residues" evidence="1">
    <location>
        <begin position="1"/>
        <end position="14"/>
    </location>
</feature>
<keyword evidence="4" id="KW-1185">Reference proteome</keyword>
<dbReference type="Gene3D" id="1.10.510.10">
    <property type="entry name" value="Transferase(Phosphotransferase) domain 1"/>
    <property type="match status" value="1"/>
</dbReference>
<dbReference type="PROSITE" id="PS00109">
    <property type="entry name" value="PROTEIN_KINASE_TYR"/>
    <property type="match status" value="1"/>
</dbReference>
<protein>
    <recommendedName>
        <fullName evidence="2">Protein kinase domain-containing protein</fullName>
    </recommendedName>
</protein>
<evidence type="ECO:0000259" key="2">
    <source>
        <dbReference type="PROSITE" id="PS50011"/>
    </source>
</evidence>
<accession>A0ABR1J242</accession>
<feature type="compositionally biased region" description="Basic residues" evidence="1">
    <location>
        <begin position="747"/>
        <end position="764"/>
    </location>
</feature>
<comment type="caution">
    <text evidence="3">The sequence shown here is derived from an EMBL/GenBank/DDBJ whole genome shotgun (WGS) entry which is preliminary data.</text>
</comment>
<feature type="region of interest" description="Disordered" evidence="1">
    <location>
        <begin position="702"/>
        <end position="801"/>
    </location>
</feature>
<dbReference type="PROSITE" id="PS50011">
    <property type="entry name" value="PROTEIN_KINASE_DOM"/>
    <property type="match status" value="1"/>
</dbReference>
<evidence type="ECO:0000256" key="1">
    <source>
        <dbReference type="SAM" id="MobiDB-lite"/>
    </source>
</evidence>